<evidence type="ECO:0008006" key="4">
    <source>
        <dbReference type="Google" id="ProtNLM"/>
    </source>
</evidence>
<accession>A0A6A6CFS9</accession>
<proteinExistence type="predicted"/>
<feature type="signal peptide" evidence="1">
    <location>
        <begin position="1"/>
        <end position="19"/>
    </location>
</feature>
<dbReference type="RefSeq" id="XP_033665155.1">
    <property type="nucleotide sequence ID" value="XM_033807766.1"/>
</dbReference>
<reference evidence="2" key="1">
    <citation type="journal article" date="2020" name="Stud. Mycol.">
        <title>101 Dothideomycetes genomes: a test case for predicting lifestyles and emergence of pathogens.</title>
        <authorList>
            <person name="Haridas S."/>
            <person name="Albert R."/>
            <person name="Binder M."/>
            <person name="Bloem J."/>
            <person name="Labutti K."/>
            <person name="Salamov A."/>
            <person name="Andreopoulos B."/>
            <person name="Baker S."/>
            <person name="Barry K."/>
            <person name="Bills G."/>
            <person name="Bluhm B."/>
            <person name="Cannon C."/>
            <person name="Castanera R."/>
            <person name="Culley D."/>
            <person name="Daum C."/>
            <person name="Ezra D."/>
            <person name="Gonzalez J."/>
            <person name="Henrissat B."/>
            <person name="Kuo A."/>
            <person name="Liang C."/>
            <person name="Lipzen A."/>
            <person name="Lutzoni F."/>
            <person name="Magnuson J."/>
            <person name="Mondo S."/>
            <person name="Nolan M."/>
            <person name="Ohm R."/>
            <person name="Pangilinan J."/>
            <person name="Park H.-J."/>
            <person name="Ramirez L."/>
            <person name="Alfaro M."/>
            <person name="Sun H."/>
            <person name="Tritt A."/>
            <person name="Yoshinaga Y."/>
            <person name="Zwiers L.-H."/>
            <person name="Turgeon B."/>
            <person name="Goodwin S."/>
            <person name="Spatafora J."/>
            <person name="Crous P."/>
            <person name="Grigoriev I."/>
        </authorList>
    </citation>
    <scope>NUCLEOTIDE SEQUENCE</scope>
    <source>
        <strain evidence="2">ATCC 36951</strain>
    </source>
</reference>
<protein>
    <recommendedName>
        <fullName evidence="4">Hydrophobin</fullName>
    </recommendedName>
</protein>
<dbReference type="Proteomes" id="UP000799537">
    <property type="component" value="Unassembled WGS sequence"/>
</dbReference>
<name>A0A6A6CFS9_ZASCE</name>
<gene>
    <name evidence="2" type="ORF">M409DRAFT_25609</name>
</gene>
<evidence type="ECO:0000313" key="3">
    <source>
        <dbReference type="Proteomes" id="UP000799537"/>
    </source>
</evidence>
<feature type="chain" id="PRO_5025567524" description="Hydrophobin" evidence="1">
    <location>
        <begin position="20"/>
        <end position="153"/>
    </location>
</feature>
<evidence type="ECO:0000313" key="2">
    <source>
        <dbReference type="EMBL" id="KAF2164266.1"/>
    </source>
</evidence>
<dbReference type="AlphaFoldDB" id="A0A6A6CFS9"/>
<organism evidence="2 3">
    <name type="scientific">Zasmidium cellare ATCC 36951</name>
    <dbReference type="NCBI Taxonomy" id="1080233"/>
    <lineage>
        <taxon>Eukaryota</taxon>
        <taxon>Fungi</taxon>
        <taxon>Dikarya</taxon>
        <taxon>Ascomycota</taxon>
        <taxon>Pezizomycotina</taxon>
        <taxon>Dothideomycetes</taxon>
        <taxon>Dothideomycetidae</taxon>
        <taxon>Mycosphaerellales</taxon>
        <taxon>Mycosphaerellaceae</taxon>
        <taxon>Zasmidium</taxon>
    </lineage>
</organism>
<dbReference type="OrthoDB" id="3637047at2759"/>
<sequence>MLRIAAFSVLGLLSLNALALPQTSGPPAPPVCTDGGQLHCCQATFSGGLLPIVLAADLACYDLTPAVVNCIITDAPIDPETGCMGTYSCCQVNDFAPVLGLFCSKPPGDCVDSEGDGRCTDLITGRFNCTDGDRERVREDLESLGGTLTGLLS</sequence>
<keyword evidence="1" id="KW-0732">Signal</keyword>
<dbReference type="EMBL" id="ML993605">
    <property type="protein sequence ID" value="KAF2164266.1"/>
    <property type="molecule type" value="Genomic_DNA"/>
</dbReference>
<evidence type="ECO:0000256" key="1">
    <source>
        <dbReference type="SAM" id="SignalP"/>
    </source>
</evidence>
<keyword evidence="3" id="KW-1185">Reference proteome</keyword>
<dbReference type="GeneID" id="54561038"/>